<dbReference type="Proteomes" id="UP000321328">
    <property type="component" value="Unassembled WGS sequence"/>
</dbReference>
<dbReference type="InterPro" id="IPR036866">
    <property type="entry name" value="RibonucZ/Hydroxyglut_hydro"/>
</dbReference>
<evidence type="ECO:0000313" key="2">
    <source>
        <dbReference type="EMBL" id="GEL19190.1"/>
    </source>
</evidence>
<proteinExistence type="predicted"/>
<dbReference type="Pfam" id="PF19583">
    <property type="entry name" value="ODP"/>
    <property type="match status" value="1"/>
</dbReference>
<gene>
    <name evidence="2" type="ORF">PA7_30270</name>
</gene>
<evidence type="ECO:0000259" key="1">
    <source>
        <dbReference type="Pfam" id="PF19583"/>
    </source>
</evidence>
<dbReference type="PANTHER" id="PTHR43717">
    <property type="entry name" value="ANAEROBIC NITRIC OXIDE REDUCTASE FLAVORUBREDOXIN"/>
    <property type="match status" value="1"/>
</dbReference>
<dbReference type="Gene3D" id="3.60.15.10">
    <property type="entry name" value="Ribonuclease Z/Hydroxyacylglutathione hydrolase-like"/>
    <property type="match status" value="1"/>
</dbReference>
<dbReference type="EMBL" id="BJVI01000032">
    <property type="protein sequence ID" value="GEL19190.1"/>
    <property type="molecule type" value="Genomic_DNA"/>
</dbReference>
<accession>A0A511D335</accession>
<keyword evidence="3" id="KW-1185">Reference proteome</keyword>
<organism evidence="2 3">
    <name type="scientific">Pseudonocardia asaccharolytica DSM 44247 = NBRC 16224</name>
    <dbReference type="NCBI Taxonomy" id="1123024"/>
    <lineage>
        <taxon>Bacteria</taxon>
        <taxon>Bacillati</taxon>
        <taxon>Actinomycetota</taxon>
        <taxon>Actinomycetes</taxon>
        <taxon>Pseudonocardiales</taxon>
        <taxon>Pseudonocardiaceae</taxon>
        <taxon>Pseudonocardia</taxon>
    </lineage>
</organism>
<comment type="caution">
    <text evidence="2">The sequence shown here is derived from an EMBL/GenBank/DDBJ whole genome shotgun (WGS) entry which is preliminary data.</text>
</comment>
<dbReference type="PANTHER" id="PTHR43717:SF1">
    <property type="entry name" value="ANAEROBIC NITRIC OXIDE REDUCTASE FLAVORUBREDOXIN"/>
    <property type="match status" value="1"/>
</dbReference>
<protein>
    <recommendedName>
        <fullName evidence="1">ODP domain-containing protein</fullName>
    </recommendedName>
</protein>
<dbReference type="OrthoDB" id="9800607at2"/>
<evidence type="ECO:0000313" key="3">
    <source>
        <dbReference type="Proteomes" id="UP000321328"/>
    </source>
</evidence>
<sequence length="243" mass="26528">MATVDEIAPEIFRINLGATPGSPVTTSFFLVRDEQPTLIETGYRKTFDDAWDAVSRVLDPTALRYVVVPHLEGDESGALNHFLERAPHAEPVGSPIGAALNLSDFAVRRPIVADESTELDLGRHRLRFLVTPYVHQWDSMLAYDATTGTVFCSDVFISLGDGPAMIDRDESDAMLDAYRAIGIFPSKRHLDSALDKIEAVGPTTLACHHGSVKGGHAVRGYLRALRENDVSGLTDWNPMAEPG</sequence>
<dbReference type="InterPro" id="IPR045761">
    <property type="entry name" value="ODP_dom"/>
</dbReference>
<reference evidence="2 3" key="1">
    <citation type="submission" date="2019-07" db="EMBL/GenBank/DDBJ databases">
        <title>Whole genome shotgun sequence of Pseudonocardia asaccharolytica NBRC 16224.</title>
        <authorList>
            <person name="Hosoyama A."/>
            <person name="Uohara A."/>
            <person name="Ohji S."/>
            <person name="Ichikawa N."/>
        </authorList>
    </citation>
    <scope>NUCLEOTIDE SEQUENCE [LARGE SCALE GENOMIC DNA]</scope>
    <source>
        <strain evidence="2 3">NBRC 16224</strain>
    </source>
</reference>
<feature type="domain" description="ODP" evidence="1">
    <location>
        <begin position="26"/>
        <end position="210"/>
    </location>
</feature>
<dbReference type="AlphaFoldDB" id="A0A511D335"/>
<dbReference type="SUPFAM" id="SSF56281">
    <property type="entry name" value="Metallo-hydrolase/oxidoreductase"/>
    <property type="match status" value="1"/>
</dbReference>
<name>A0A511D335_9PSEU</name>
<dbReference type="RefSeq" id="WP_051233339.1">
    <property type="nucleotide sequence ID" value="NZ_AUII01000025.1"/>
</dbReference>
<dbReference type="STRING" id="1123024.GCA_000423625_04078"/>
<dbReference type="CDD" id="cd07709">
    <property type="entry name" value="flavodiiron_proteins_MBL-fold"/>
    <property type="match status" value="1"/>
</dbReference>